<feature type="compositionally biased region" description="Low complexity" evidence="1">
    <location>
        <begin position="21"/>
        <end position="35"/>
    </location>
</feature>
<dbReference type="AlphaFoldDB" id="A0AAE1SQ39"/>
<dbReference type="EMBL" id="JAVYJV010000004">
    <property type="protein sequence ID" value="KAK4373322.1"/>
    <property type="molecule type" value="Genomic_DNA"/>
</dbReference>
<evidence type="ECO:0000313" key="2">
    <source>
        <dbReference type="EMBL" id="KAK4373322.1"/>
    </source>
</evidence>
<evidence type="ECO:0000313" key="3">
    <source>
        <dbReference type="Proteomes" id="UP001291623"/>
    </source>
</evidence>
<dbReference type="Proteomes" id="UP001291623">
    <property type="component" value="Unassembled WGS sequence"/>
</dbReference>
<organism evidence="2 3">
    <name type="scientific">Anisodus tanguticus</name>
    <dbReference type="NCBI Taxonomy" id="243964"/>
    <lineage>
        <taxon>Eukaryota</taxon>
        <taxon>Viridiplantae</taxon>
        <taxon>Streptophyta</taxon>
        <taxon>Embryophyta</taxon>
        <taxon>Tracheophyta</taxon>
        <taxon>Spermatophyta</taxon>
        <taxon>Magnoliopsida</taxon>
        <taxon>eudicotyledons</taxon>
        <taxon>Gunneridae</taxon>
        <taxon>Pentapetalae</taxon>
        <taxon>asterids</taxon>
        <taxon>lamiids</taxon>
        <taxon>Solanales</taxon>
        <taxon>Solanaceae</taxon>
        <taxon>Solanoideae</taxon>
        <taxon>Hyoscyameae</taxon>
        <taxon>Anisodus</taxon>
    </lineage>
</organism>
<proteinExistence type="predicted"/>
<keyword evidence="3" id="KW-1185">Reference proteome</keyword>
<protein>
    <submittedName>
        <fullName evidence="2">Uncharacterized protein</fullName>
    </submittedName>
</protein>
<accession>A0AAE1SQ39</accession>
<gene>
    <name evidence="2" type="ORF">RND71_008706</name>
</gene>
<sequence>MSNGRVDGAKVTPKFVKRSHSSAGGSAVSEVGSTSNYTKVLRKRRENTSLILQQIIDLERLQLTEGSNNLTSGESKNNVSSLKNGASWDMHNKFDRLQRSLDLGPELQDWGSTHESPVAESFPLSLPDGDSFWECKSPVQSNQELKVEVADDFCLKNLTT</sequence>
<reference evidence="2" key="1">
    <citation type="submission" date="2023-12" db="EMBL/GenBank/DDBJ databases">
        <title>Genome assembly of Anisodus tanguticus.</title>
        <authorList>
            <person name="Wang Y.-J."/>
        </authorList>
    </citation>
    <scope>NUCLEOTIDE SEQUENCE</scope>
    <source>
        <strain evidence="2">KB-2021</strain>
        <tissue evidence="2">Leaf</tissue>
    </source>
</reference>
<comment type="caution">
    <text evidence="2">The sequence shown here is derived from an EMBL/GenBank/DDBJ whole genome shotgun (WGS) entry which is preliminary data.</text>
</comment>
<name>A0AAE1SQ39_9SOLA</name>
<feature type="region of interest" description="Disordered" evidence="1">
    <location>
        <begin position="1"/>
        <end position="35"/>
    </location>
</feature>
<evidence type="ECO:0000256" key="1">
    <source>
        <dbReference type="SAM" id="MobiDB-lite"/>
    </source>
</evidence>